<accession>A0A371J8B4</accession>
<feature type="transmembrane region" description="Helical" evidence="8">
    <location>
        <begin position="148"/>
        <end position="170"/>
    </location>
</feature>
<keyword evidence="4" id="KW-0597">Phosphoprotein</keyword>
<dbReference type="InterPro" id="IPR036890">
    <property type="entry name" value="HATPase_C_sf"/>
</dbReference>
<dbReference type="InterPro" id="IPR036097">
    <property type="entry name" value="HisK_dim/P_sf"/>
</dbReference>
<organism evidence="10 11">
    <name type="scientific">Romboutsia weinsteinii</name>
    <dbReference type="NCBI Taxonomy" id="2020949"/>
    <lineage>
        <taxon>Bacteria</taxon>
        <taxon>Bacillati</taxon>
        <taxon>Bacillota</taxon>
        <taxon>Clostridia</taxon>
        <taxon>Peptostreptococcales</taxon>
        <taxon>Peptostreptococcaceae</taxon>
        <taxon>Romboutsia</taxon>
    </lineage>
</organism>
<dbReference type="InterPro" id="IPR003594">
    <property type="entry name" value="HATPase_dom"/>
</dbReference>
<dbReference type="InterPro" id="IPR004358">
    <property type="entry name" value="Sig_transdc_His_kin-like_C"/>
</dbReference>
<dbReference type="Gene3D" id="3.30.565.10">
    <property type="entry name" value="Histidine kinase-like ATPase, C-terminal domain"/>
    <property type="match status" value="1"/>
</dbReference>
<dbReference type="SMART" id="SM00388">
    <property type="entry name" value="HisKA"/>
    <property type="match status" value="1"/>
</dbReference>
<evidence type="ECO:0000256" key="6">
    <source>
        <dbReference type="ARBA" id="ARBA00022777"/>
    </source>
</evidence>
<reference evidence="10 11" key="1">
    <citation type="journal article" date="2017" name="Genome Announc.">
        <title>Draft Genome Sequence of Romboutsia weinsteinii sp. nov. Strain CCRI-19649(T) Isolated from Surface Water.</title>
        <authorList>
            <person name="Maheux A.F."/>
            <person name="Boudreau D.K."/>
            <person name="Berube E."/>
            <person name="Boissinot M."/>
            <person name="Cantin P."/>
            <person name="Raymond F."/>
            <person name="Corbeil J."/>
            <person name="Omar R.F."/>
            <person name="Bergeron M.G."/>
        </authorList>
    </citation>
    <scope>NUCLEOTIDE SEQUENCE [LARGE SCALE GENOMIC DNA]</scope>
    <source>
        <strain evidence="10 11">CCRI-19649</strain>
    </source>
</reference>
<dbReference type="InterPro" id="IPR005467">
    <property type="entry name" value="His_kinase_dom"/>
</dbReference>
<feature type="transmembrane region" description="Helical" evidence="8">
    <location>
        <begin position="17"/>
        <end position="37"/>
    </location>
</feature>
<dbReference type="CDD" id="cd00082">
    <property type="entry name" value="HisKA"/>
    <property type="match status" value="1"/>
</dbReference>
<dbReference type="SUPFAM" id="SSF55874">
    <property type="entry name" value="ATPase domain of HSP90 chaperone/DNA topoisomerase II/histidine kinase"/>
    <property type="match status" value="1"/>
</dbReference>
<dbReference type="Proteomes" id="UP000215694">
    <property type="component" value="Unassembled WGS sequence"/>
</dbReference>
<feature type="domain" description="Histidine kinase" evidence="9">
    <location>
        <begin position="191"/>
        <end position="409"/>
    </location>
</feature>
<sequence>MTNKNVLTKTKNSLIKINILVVGSFLVIFSLFIYSYFQGLTNQGIDSKLEEEFEYITTQLSSNSFFNPMTLKDPRDMVYVYENGRVRYYTENRYFDGVLPNKREDKNNEYFTYTENGYTFRELKVKVGKYTMQIIRNIDSEVSSLKQLMFVLVIGIFASVIITYYVAVYLTKKALVPIETAWVNQEKFIQDASHELRTPIAIVSSKLESLLKHPNNIVSDEVETIADAMKETRRLKKMISDLLSLTKEDSITKTNLEKLDIKQLIDEISNDYADIAEFQNKSFNISYELRNKYIITDKNKLRQMLLIFIDNSFKYTKKGDSISIDIIEEKENSIDIYIKDTGIGIKEKELSSIFDRFFRSENVRNQDIDGSGIGLSIAKMIILNLKGKVEVNSILGKGTEFKISIPNLSNKNI</sequence>
<comment type="caution">
    <text evidence="10">The sequence shown here is derived from an EMBL/GenBank/DDBJ whole genome shotgun (WGS) entry which is preliminary data.</text>
</comment>
<keyword evidence="8" id="KW-0812">Transmembrane</keyword>
<dbReference type="PROSITE" id="PS50109">
    <property type="entry name" value="HIS_KIN"/>
    <property type="match status" value="1"/>
</dbReference>
<evidence type="ECO:0000256" key="3">
    <source>
        <dbReference type="ARBA" id="ARBA00012438"/>
    </source>
</evidence>
<keyword evidence="5" id="KW-0808">Transferase</keyword>
<dbReference type="Gene3D" id="1.10.287.130">
    <property type="match status" value="1"/>
</dbReference>
<evidence type="ECO:0000256" key="2">
    <source>
        <dbReference type="ARBA" id="ARBA00004370"/>
    </source>
</evidence>
<evidence type="ECO:0000256" key="1">
    <source>
        <dbReference type="ARBA" id="ARBA00000085"/>
    </source>
</evidence>
<dbReference type="GO" id="GO:0016036">
    <property type="term" value="P:cellular response to phosphate starvation"/>
    <property type="evidence" value="ECO:0007669"/>
    <property type="project" value="TreeGrafter"/>
</dbReference>
<dbReference type="SMART" id="SM00387">
    <property type="entry name" value="HATPase_c"/>
    <property type="match status" value="1"/>
</dbReference>
<protein>
    <recommendedName>
        <fullName evidence="3">histidine kinase</fullName>
        <ecNumber evidence="3">2.7.13.3</ecNumber>
    </recommendedName>
</protein>
<keyword evidence="6 10" id="KW-0418">Kinase</keyword>
<dbReference type="InterPro" id="IPR050351">
    <property type="entry name" value="BphY/WalK/GraS-like"/>
</dbReference>
<proteinExistence type="predicted"/>
<dbReference type="Pfam" id="PF00512">
    <property type="entry name" value="HisKA"/>
    <property type="match status" value="1"/>
</dbReference>
<evidence type="ECO:0000256" key="7">
    <source>
        <dbReference type="ARBA" id="ARBA00023012"/>
    </source>
</evidence>
<comment type="subcellular location">
    <subcellularLocation>
        <location evidence="2">Membrane</location>
    </subcellularLocation>
</comment>
<evidence type="ECO:0000256" key="5">
    <source>
        <dbReference type="ARBA" id="ARBA00022679"/>
    </source>
</evidence>
<dbReference type="GO" id="GO:0000155">
    <property type="term" value="F:phosphorelay sensor kinase activity"/>
    <property type="evidence" value="ECO:0007669"/>
    <property type="project" value="InterPro"/>
</dbReference>
<dbReference type="PANTHER" id="PTHR45453">
    <property type="entry name" value="PHOSPHATE REGULON SENSOR PROTEIN PHOR"/>
    <property type="match status" value="1"/>
</dbReference>
<dbReference type="AlphaFoldDB" id="A0A371J8B4"/>
<dbReference type="GO" id="GO:0005886">
    <property type="term" value="C:plasma membrane"/>
    <property type="evidence" value="ECO:0007669"/>
    <property type="project" value="TreeGrafter"/>
</dbReference>
<dbReference type="PRINTS" id="PR00344">
    <property type="entry name" value="BCTRLSENSOR"/>
</dbReference>
<evidence type="ECO:0000313" key="10">
    <source>
        <dbReference type="EMBL" id="RDY29021.1"/>
    </source>
</evidence>
<dbReference type="RefSeq" id="WP_094366868.1">
    <property type="nucleotide sequence ID" value="NZ_NOJY02000004.1"/>
</dbReference>
<evidence type="ECO:0000256" key="8">
    <source>
        <dbReference type="SAM" id="Phobius"/>
    </source>
</evidence>
<dbReference type="Pfam" id="PF02518">
    <property type="entry name" value="HATPase_c"/>
    <property type="match status" value="1"/>
</dbReference>
<dbReference type="FunFam" id="3.30.565.10:FF:000006">
    <property type="entry name" value="Sensor histidine kinase WalK"/>
    <property type="match status" value="1"/>
</dbReference>
<name>A0A371J8B4_9FIRM</name>
<evidence type="ECO:0000259" key="9">
    <source>
        <dbReference type="PROSITE" id="PS50109"/>
    </source>
</evidence>
<dbReference type="EC" id="2.7.13.3" evidence="3"/>
<evidence type="ECO:0000256" key="4">
    <source>
        <dbReference type="ARBA" id="ARBA00022553"/>
    </source>
</evidence>
<keyword evidence="8" id="KW-1133">Transmembrane helix</keyword>
<dbReference type="SUPFAM" id="SSF47384">
    <property type="entry name" value="Homodimeric domain of signal transducing histidine kinase"/>
    <property type="match status" value="1"/>
</dbReference>
<dbReference type="InterPro" id="IPR003661">
    <property type="entry name" value="HisK_dim/P_dom"/>
</dbReference>
<keyword evidence="7" id="KW-0902">Two-component regulatory system</keyword>
<keyword evidence="8" id="KW-0472">Membrane</keyword>
<dbReference type="EMBL" id="NOJY02000004">
    <property type="protein sequence ID" value="RDY29021.1"/>
    <property type="molecule type" value="Genomic_DNA"/>
</dbReference>
<dbReference type="PANTHER" id="PTHR45453:SF1">
    <property type="entry name" value="PHOSPHATE REGULON SENSOR PROTEIN PHOR"/>
    <property type="match status" value="1"/>
</dbReference>
<dbReference type="OrthoDB" id="9813151at2"/>
<gene>
    <name evidence="10" type="ORF">CHL78_003625</name>
</gene>
<dbReference type="GO" id="GO:0004721">
    <property type="term" value="F:phosphoprotein phosphatase activity"/>
    <property type="evidence" value="ECO:0007669"/>
    <property type="project" value="TreeGrafter"/>
</dbReference>
<comment type="catalytic activity">
    <reaction evidence="1">
        <text>ATP + protein L-histidine = ADP + protein N-phospho-L-histidine.</text>
        <dbReference type="EC" id="2.7.13.3"/>
    </reaction>
</comment>
<keyword evidence="11" id="KW-1185">Reference proteome</keyword>
<evidence type="ECO:0000313" key="11">
    <source>
        <dbReference type="Proteomes" id="UP000215694"/>
    </source>
</evidence>